<accession>D5A870</accession>
<sequence length="80" mass="9108">MASATALLAMAYANRALHLEEQQETDSERINSSTNEEKKEKNKNKKQKQLFGWWKICSHKDDNITTKKHDVASDTKAVSS</sequence>
<organism evidence="2">
    <name type="scientific">Picea sitchensis</name>
    <name type="common">Sitka spruce</name>
    <name type="synonym">Pinus sitchensis</name>
    <dbReference type="NCBI Taxonomy" id="3332"/>
    <lineage>
        <taxon>Eukaryota</taxon>
        <taxon>Viridiplantae</taxon>
        <taxon>Streptophyta</taxon>
        <taxon>Embryophyta</taxon>
        <taxon>Tracheophyta</taxon>
        <taxon>Spermatophyta</taxon>
        <taxon>Pinopsida</taxon>
        <taxon>Pinidae</taxon>
        <taxon>Conifers I</taxon>
        <taxon>Pinales</taxon>
        <taxon>Pinaceae</taxon>
        <taxon>Picea</taxon>
    </lineage>
</organism>
<name>D5A870_PICSI</name>
<feature type="compositionally biased region" description="Basic and acidic residues" evidence="1">
    <location>
        <begin position="19"/>
        <end position="40"/>
    </location>
</feature>
<feature type="region of interest" description="Disordered" evidence="1">
    <location>
        <begin position="19"/>
        <end position="47"/>
    </location>
</feature>
<evidence type="ECO:0000256" key="1">
    <source>
        <dbReference type="SAM" id="MobiDB-lite"/>
    </source>
</evidence>
<reference evidence="2" key="1">
    <citation type="submission" date="2010-04" db="EMBL/GenBank/DDBJ databases">
        <authorList>
            <person name="Reid K.E."/>
            <person name="Liao N."/>
            <person name="Chan S."/>
            <person name="Docking R."/>
            <person name="Taylor G."/>
            <person name="Moore R."/>
            <person name="Mayo M."/>
            <person name="Munro S."/>
            <person name="King J."/>
            <person name="Yanchuk A."/>
            <person name="Holt R."/>
            <person name="Jones S."/>
            <person name="Marra M."/>
            <person name="Ritland C.E."/>
            <person name="Ritland K."/>
            <person name="Bohlmann J."/>
        </authorList>
    </citation>
    <scope>NUCLEOTIDE SEQUENCE</scope>
    <source>
        <tissue evidence="2">Buds collected with no treatment. Collection October 2007</tissue>
    </source>
</reference>
<evidence type="ECO:0000313" key="2">
    <source>
        <dbReference type="EMBL" id="ADE75739.1"/>
    </source>
</evidence>
<dbReference type="AlphaFoldDB" id="D5A870"/>
<dbReference type="EMBL" id="BT122352">
    <property type="protein sequence ID" value="ADE75739.1"/>
    <property type="molecule type" value="mRNA"/>
</dbReference>
<protein>
    <submittedName>
        <fullName evidence="2">Uncharacterized protein</fullName>
    </submittedName>
</protein>
<proteinExistence type="evidence at transcript level"/>